<evidence type="ECO:0000256" key="5">
    <source>
        <dbReference type="ARBA" id="ARBA00023277"/>
    </source>
</evidence>
<dbReference type="InterPro" id="IPR031338">
    <property type="entry name" value="KDPG/KHG_AS_2"/>
</dbReference>
<keyword evidence="4" id="KW-0456">Lyase</keyword>
<evidence type="ECO:0000256" key="2">
    <source>
        <dbReference type="ARBA" id="ARBA00006906"/>
    </source>
</evidence>
<dbReference type="Pfam" id="PF01081">
    <property type="entry name" value="Aldolase"/>
    <property type="match status" value="1"/>
</dbReference>
<dbReference type="EMBL" id="FNFE01000001">
    <property type="protein sequence ID" value="SDJ52680.1"/>
    <property type="molecule type" value="Genomic_DNA"/>
</dbReference>
<organism evidence="6 7">
    <name type="scientific">Natronorubrum texcoconense</name>
    <dbReference type="NCBI Taxonomy" id="1095776"/>
    <lineage>
        <taxon>Archaea</taxon>
        <taxon>Methanobacteriati</taxon>
        <taxon>Methanobacteriota</taxon>
        <taxon>Stenosarchaea group</taxon>
        <taxon>Halobacteria</taxon>
        <taxon>Halobacteriales</taxon>
        <taxon>Natrialbaceae</taxon>
        <taxon>Natronorubrum</taxon>
    </lineage>
</organism>
<dbReference type="Proteomes" id="UP000198882">
    <property type="component" value="Unassembled WGS sequence"/>
</dbReference>
<dbReference type="AlphaFoldDB" id="A0A1G8UI97"/>
<dbReference type="InterPro" id="IPR000887">
    <property type="entry name" value="Aldlse_KDPG_KHG"/>
</dbReference>
<dbReference type="STRING" id="1095776.SAMN04515672_0872"/>
<dbReference type="GO" id="GO:0016829">
    <property type="term" value="F:lyase activity"/>
    <property type="evidence" value="ECO:0007669"/>
    <property type="project" value="UniProtKB-KW"/>
</dbReference>
<name>A0A1G8UI97_9EURY</name>
<keyword evidence="5" id="KW-0119">Carbohydrate metabolism</keyword>
<accession>A0A1G8UI97</accession>
<dbReference type="NCBIfam" id="TIGR01182">
    <property type="entry name" value="eda"/>
    <property type="match status" value="1"/>
</dbReference>
<comment type="similarity">
    <text evidence="2">Belongs to the KHG/KDPG aldolase family.</text>
</comment>
<gene>
    <name evidence="6" type="ORF">SAMN04515672_0872</name>
</gene>
<reference evidence="7" key="1">
    <citation type="submission" date="2016-10" db="EMBL/GenBank/DDBJ databases">
        <authorList>
            <person name="Varghese N."/>
            <person name="Submissions S."/>
        </authorList>
    </citation>
    <scope>NUCLEOTIDE SEQUENCE [LARGE SCALE GENOMIC DNA]</scope>
    <source>
        <strain evidence="7">B4,CECT 8067,JCM 17497</strain>
    </source>
</reference>
<evidence type="ECO:0000256" key="3">
    <source>
        <dbReference type="ARBA" id="ARBA00011233"/>
    </source>
</evidence>
<dbReference type="OrthoDB" id="184672at2157"/>
<dbReference type="InterPro" id="IPR013785">
    <property type="entry name" value="Aldolase_TIM"/>
</dbReference>
<sequence>MSERQSVRDRLVESGVIAVLRGIDEDQIVPVARAIHEGGVDALEVTADGTRVSERIAAVDRELGDTDAIVGAGTVLDAPTAQSVIDAGAEFVVSPNTDVETVRLCNRQGVLSAPGVMTPTEAVTALEAGADVLKLFPASTVGPGHIGAIRGPLGDVDVIPTGGISPANVESYFDAGAVAVGAGSALIDYDAIADDDMDRVRESAAEFVETVESVRSD</sequence>
<keyword evidence="7" id="KW-1185">Reference proteome</keyword>
<dbReference type="PANTHER" id="PTHR30246">
    <property type="entry name" value="2-KETO-3-DEOXY-6-PHOSPHOGLUCONATE ALDOLASE"/>
    <property type="match status" value="1"/>
</dbReference>
<dbReference type="RefSeq" id="WP_090303350.1">
    <property type="nucleotide sequence ID" value="NZ_FNFE01000001.1"/>
</dbReference>
<evidence type="ECO:0000256" key="4">
    <source>
        <dbReference type="ARBA" id="ARBA00023239"/>
    </source>
</evidence>
<evidence type="ECO:0000256" key="1">
    <source>
        <dbReference type="ARBA" id="ARBA00004761"/>
    </source>
</evidence>
<evidence type="ECO:0000313" key="6">
    <source>
        <dbReference type="EMBL" id="SDJ52680.1"/>
    </source>
</evidence>
<evidence type="ECO:0000313" key="7">
    <source>
        <dbReference type="Proteomes" id="UP000198882"/>
    </source>
</evidence>
<proteinExistence type="inferred from homology"/>
<comment type="subunit">
    <text evidence="3">Homotrimer.</text>
</comment>
<protein>
    <submittedName>
        <fullName evidence="6">2-dehydro-3-deoxyphosphogluconate aldolase / (4S)-4-hydroxy-2-oxoglutarate aldolase</fullName>
    </submittedName>
</protein>
<dbReference type="Gene3D" id="3.20.20.70">
    <property type="entry name" value="Aldolase class I"/>
    <property type="match status" value="1"/>
</dbReference>
<dbReference type="SUPFAM" id="SSF51569">
    <property type="entry name" value="Aldolase"/>
    <property type="match status" value="1"/>
</dbReference>
<comment type="pathway">
    <text evidence="1">Carbohydrate acid metabolism.</text>
</comment>
<dbReference type="PANTHER" id="PTHR30246:SF1">
    <property type="entry name" value="2-DEHYDRO-3-DEOXY-6-PHOSPHOGALACTONATE ALDOLASE-RELATED"/>
    <property type="match status" value="1"/>
</dbReference>
<dbReference type="PROSITE" id="PS00160">
    <property type="entry name" value="ALDOLASE_KDPG_KHG_2"/>
    <property type="match status" value="1"/>
</dbReference>
<dbReference type="CDD" id="cd00452">
    <property type="entry name" value="KDPG_aldolase"/>
    <property type="match status" value="1"/>
</dbReference>